<dbReference type="HAMAP" id="MF_00219">
    <property type="entry name" value="PyrC_classII"/>
    <property type="match status" value="1"/>
</dbReference>
<dbReference type="GO" id="GO:0046872">
    <property type="term" value="F:metal ion binding"/>
    <property type="evidence" value="ECO:0007669"/>
    <property type="project" value="UniProtKB-KW"/>
</dbReference>
<organism evidence="9 10">
    <name type="scientific">Synchytrium microbalum</name>
    <dbReference type="NCBI Taxonomy" id="1806994"/>
    <lineage>
        <taxon>Eukaryota</taxon>
        <taxon>Fungi</taxon>
        <taxon>Fungi incertae sedis</taxon>
        <taxon>Chytridiomycota</taxon>
        <taxon>Chytridiomycota incertae sedis</taxon>
        <taxon>Chytridiomycetes</taxon>
        <taxon>Synchytriales</taxon>
        <taxon>Synchytriaceae</taxon>
        <taxon>Synchytrium</taxon>
    </lineage>
</organism>
<accession>A0A507C4F8</accession>
<keyword evidence="7" id="KW-0665">Pyrimidine biosynthesis</keyword>
<dbReference type="Pfam" id="PF01979">
    <property type="entry name" value="Amidohydro_1"/>
    <property type="match status" value="1"/>
</dbReference>
<dbReference type="STRING" id="1806994.A0A507C4F8"/>
<sequence>MTNTIQIPPVDDFHVHLRQGALMKTVTELLPSSGVGTALVMPNLKPPISNTEQALHYKSQLQAICPNIEFLMTLYLGPDLTTDEIRKAHKAGIVGVKSYPRGVTTNSDSGIESYTTYYPVFQVMEEVGMILNLHGEVPSDDAKGICVLNAEEMFLEHLKQLHHDFPRLRIVLEHATTRAAVEMVKSLGDTVGCTITVHHLVLTVDNWAGQCHNFCKPVAKYPHDRKALQDVIREGHPRFFLGTDSAPHAKHLKESGTAVAGVFTGAHVAAYTATTLDSFGAIDKLKAFACENGRKFYGLRAATNSGMITLVKKEGADALIVENEIEFVDDDGVRRSVVPFMAGKGLQWVLAH</sequence>
<keyword evidence="6" id="KW-0862">Zinc</keyword>
<dbReference type="Proteomes" id="UP000319731">
    <property type="component" value="Unassembled WGS sequence"/>
</dbReference>
<protein>
    <recommendedName>
        <fullName evidence="3">dihydroorotase</fullName>
        <ecNumber evidence="3">3.5.2.3</ecNumber>
    </recommendedName>
</protein>
<evidence type="ECO:0000256" key="7">
    <source>
        <dbReference type="ARBA" id="ARBA00022975"/>
    </source>
</evidence>
<dbReference type="InterPro" id="IPR004721">
    <property type="entry name" value="DHOdimr"/>
</dbReference>
<comment type="pathway">
    <text evidence="1">Pyrimidine metabolism; UMP biosynthesis via de novo pathway; (S)-dihydroorotate from bicarbonate: step 3/3.</text>
</comment>
<dbReference type="PANTHER" id="PTHR43137">
    <property type="entry name" value="DIHYDROOROTASE"/>
    <property type="match status" value="1"/>
</dbReference>
<dbReference type="SUPFAM" id="SSF51556">
    <property type="entry name" value="Metallo-dependent hydrolases"/>
    <property type="match status" value="1"/>
</dbReference>
<evidence type="ECO:0000259" key="8">
    <source>
        <dbReference type="Pfam" id="PF01979"/>
    </source>
</evidence>
<dbReference type="Gene3D" id="3.20.20.140">
    <property type="entry name" value="Metal-dependent hydrolases"/>
    <property type="match status" value="1"/>
</dbReference>
<dbReference type="OrthoDB" id="1670005at2759"/>
<keyword evidence="10" id="KW-1185">Reference proteome</keyword>
<dbReference type="AlphaFoldDB" id="A0A507C4F8"/>
<dbReference type="UniPathway" id="UPA00070">
    <property type="reaction ID" value="UER00117"/>
</dbReference>
<keyword evidence="4" id="KW-0479">Metal-binding</keyword>
<dbReference type="GeneID" id="42004018"/>
<name>A0A507C4F8_9FUNG</name>
<reference evidence="9 10" key="1">
    <citation type="journal article" date="2019" name="Sci. Rep.">
        <title>Comparative genomics of chytrid fungi reveal insights into the obligate biotrophic and pathogenic lifestyle of Synchytrium endobioticum.</title>
        <authorList>
            <person name="van de Vossenberg B.T.L.H."/>
            <person name="Warris S."/>
            <person name="Nguyen H.D.T."/>
            <person name="van Gent-Pelzer M.P.E."/>
            <person name="Joly D.L."/>
            <person name="van de Geest H.C."/>
            <person name="Bonants P.J.M."/>
            <person name="Smith D.S."/>
            <person name="Levesque C.A."/>
            <person name="van der Lee T.A.J."/>
        </authorList>
    </citation>
    <scope>NUCLEOTIDE SEQUENCE [LARGE SCALE GENOMIC DNA]</scope>
    <source>
        <strain evidence="9 10">JEL517</strain>
    </source>
</reference>
<evidence type="ECO:0000256" key="3">
    <source>
        <dbReference type="ARBA" id="ARBA00012860"/>
    </source>
</evidence>
<evidence type="ECO:0000313" key="10">
    <source>
        <dbReference type="Proteomes" id="UP000319731"/>
    </source>
</evidence>
<evidence type="ECO:0000256" key="1">
    <source>
        <dbReference type="ARBA" id="ARBA00004880"/>
    </source>
</evidence>
<dbReference type="FunFam" id="3.20.20.140:FF:000071">
    <property type="entry name" value="Dihydroorotase, homodimeric type, variant"/>
    <property type="match status" value="1"/>
</dbReference>
<dbReference type="PROSITE" id="PS00482">
    <property type="entry name" value="DIHYDROOROTASE_1"/>
    <property type="match status" value="1"/>
</dbReference>
<dbReference type="InterPro" id="IPR006680">
    <property type="entry name" value="Amidohydro-rel"/>
</dbReference>
<dbReference type="InterPro" id="IPR002195">
    <property type="entry name" value="Dihydroorotase_CS"/>
</dbReference>
<dbReference type="GO" id="GO:0044205">
    <property type="term" value="P:'de novo' UMP biosynthetic process"/>
    <property type="evidence" value="ECO:0007669"/>
    <property type="project" value="UniProtKB-UniPathway"/>
</dbReference>
<dbReference type="EMBL" id="QEAO01000013">
    <property type="protein sequence ID" value="TPX34552.1"/>
    <property type="molecule type" value="Genomic_DNA"/>
</dbReference>
<gene>
    <name evidence="9" type="primary">URA4</name>
    <name evidence="9" type="ORF">SmJEL517_g02793</name>
</gene>
<dbReference type="GO" id="GO:0006207">
    <property type="term" value="P:'de novo' pyrimidine nucleobase biosynthetic process"/>
    <property type="evidence" value="ECO:0007669"/>
    <property type="project" value="TreeGrafter"/>
</dbReference>
<dbReference type="RefSeq" id="XP_031025272.1">
    <property type="nucleotide sequence ID" value="XM_031168721.1"/>
</dbReference>
<dbReference type="PROSITE" id="PS00483">
    <property type="entry name" value="DIHYDROOROTASE_2"/>
    <property type="match status" value="1"/>
</dbReference>
<feature type="domain" description="Amidohydrolase-related" evidence="8">
    <location>
        <begin position="23"/>
        <end position="332"/>
    </location>
</feature>
<dbReference type="InterPro" id="IPR032466">
    <property type="entry name" value="Metal_Hydrolase"/>
</dbReference>
<evidence type="ECO:0000313" key="9">
    <source>
        <dbReference type="EMBL" id="TPX34552.1"/>
    </source>
</evidence>
<evidence type="ECO:0000256" key="5">
    <source>
        <dbReference type="ARBA" id="ARBA00022801"/>
    </source>
</evidence>
<comment type="similarity">
    <text evidence="2">Belongs to the metallo-dependent hydrolases superfamily. DHOase family. Class II DHOase subfamily.</text>
</comment>
<dbReference type="GO" id="GO:0004151">
    <property type="term" value="F:dihydroorotase activity"/>
    <property type="evidence" value="ECO:0007669"/>
    <property type="project" value="UniProtKB-EC"/>
</dbReference>
<dbReference type="PANTHER" id="PTHR43137:SF1">
    <property type="entry name" value="DIHYDROOROTASE"/>
    <property type="match status" value="1"/>
</dbReference>
<proteinExistence type="inferred from homology"/>
<evidence type="ECO:0000256" key="4">
    <source>
        <dbReference type="ARBA" id="ARBA00022723"/>
    </source>
</evidence>
<evidence type="ECO:0000256" key="6">
    <source>
        <dbReference type="ARBA" id="ARBA00022833"/>
    </source>
</evidence>
<dbReference type="EC" id="3.5.2.3" evidence="3"/>
<dbReference type="NCBIfam" id="TIGR00856">
    <property type="entry name" value="pyrC_dimer"/>
    <property type="match status" value="1"/>
</dbReference>
<evidence type="ECO:0000256" key="2">
    <source>
        <dbReference type="ARBA" id="ARBA00005631"/>
    </source>
</evidence>
<comment type="caution">
    <text evidence="9">The sequence shown here is derived from an EMBL/GenBank/DDBJ whole genome shotgun (WGS) entry which is preliminary data.</text>
</comment>
<keyword evidence="5" id="KW-0378">Hydrolase</keyword>
<dbReference type="GO" id="GO:0005737">
    <property type="term" value="C:cytoplasm"/>
    <property type="evidence" value="ECO:0007669"/>
    <property type="project" value="TreeGrafter"/>
</dbReference>
<dbReference type="PIRSF" id="PIRSF001237">
    <property type="entry name" value="DHOdimr"/>
    <property type="match status" value="1"/>
</dbReference>